<evidence type="ECO:0000313" key="12">
    <source>
        <dbReference type="EMBL" id="UPM42583.1"/>
    </source>
</evidence>
<feature type="domain" description="Arginyl tRNA synthetase N-terminal" evidence="11">
    <location>
        <begin position="3"/>
        <end position="94"/>
    </location>
</feature>
<evidence type="ECO:0000256" key="5">
    <source>
        <dbReference type="ARBA" id="ARBA00022917"/>
    </source>
</evidence>
<dbReference type="Pfam" id="PF00750">
    <property type="entry name" value="tRNA-synt_1d"/>
    <property type="match status" value="1"/>
</dbReference>
<dbReference type="InterPro" id="IPR014729">
    <property type="entry name" value="Rossmann-like_a/b/a_fold"/>
</dbReference>
<dbReference type="GeneID" id="71928689"/>
<evidence type="ECO:0000256" key="8">
    <source>
        <dbReference type="HAMAP-Rule" id="MF_00123"/>
    </source>
</evidence>
<dbReference type="Gene3D" id="3.40.50.620">
    <property type="entry name" value="HUPs"/>
    <property type="match status" value="1"/>
</dbReference>
<keyword evidence="4 8" id="KW-0067">ATP-binding</keyword>
<dbReference type="Pfam" id="PF05746">
    <property type="entry name" value="DALR_1"/>
    <property type="match status" value="1"/>
</dbReference>
<dbReference type="Gene3D" id="1.10.730.10">
    <property type="entry name" value="Isoleucyl-tRNA Synthetase, Domain 1"/>
    <property type="match status" value="1"/>
</dbReference>
<accession>A0A8U0A3N1</accession>
<keyword evidence="2 8" id="KW-0436">Ligase</keyword>
<keyword evidence="5 8" id="KW-0648">Protein biosynthesis</keyword>
<comment type="subcellular location">
    <subcellularLocation>
        <location evidence="8">Cytoplasm</location>
    </subcellularLocation>
</comment>
<protein>
    <recommendedName>
        <fullName evidence="8">Arginine--tRNA ligase</fullName>
        <ecNumber evidence="8">6.1.1.19</ecNumber>
    </recommendedName>
    <alternativeName>
        <fullName evidence="8">Arginyl-tRNA synthetase</fullName>
        <shortName evidence="8">ArgRS</shortName>
    </alternativeName>
</protein>
<dbReference type="GO" id="GO:0005737">
    <property type="term" value="C:cytoplasm"/>
    <property type="evidence" value="ECO:0007669"/>
    <property type="project" value="UniProtKB-SubCell"/>
</dbReference>
<dbReference type="SUPFAM" id="SSF47323">
    <property type="entry name" value="Anticodon-binding domain of a subclass of class I aminoacyl-tRNA synthetases"/>
    <property type="match status" value="1"/>
</dbReference>
<evidence type="ECO:0000256" key="7">
    <source>
        <dbReference type="ARBA" id="ARBA00049339"/>
    </source>
</evidence>
<dbReference type="PANTHER" id="PTHR11956">
    <property type="entry name" value="ARGINYL-TRNA SYNTHETASE"/>
    <property type="match status" value="1"/>
</dbReference>
<dbReference type="GO" id="GO:0004814">
    <property type="term" value="F:arginine-tRNA ligase activity"/>
    <property type="evidence" value="ECO:0007669"/>
    <property type="project" value="UniProtKB-UniRule"/>
</dbReference>
<evidence type="ECO:0000259" key="11">
    <source>
        <dbReference type="SMART" id="SM01016"/>
    </source>
</evidence>
<dbReference type="InterPro" id="IPR009080">
    <property type="entry name" value="tRNAsynth_Ia_anticodon-bd"/>
</dbReference>
<dbReference type="GO" id="GO:0006420">
    <property type="term" value="P:arginyl-tRNA aminoacylation"/>
    <property type="evidence" value="ECO:0007669"/>
    <property type="project" value="UniProtKB-UniRule"/>
</dbReference>
<reference evidence="12" key="1">
    <citation type="submission" date="2022-04" db="EMBL/GenBank/DDBJ databases">
        <title>Halocatena sp. nov., isolated from a salt lake.</title>
        <authorList>
            <person name="Cui H.-L."/>
        </authorList>
    </citation>
    <scope>NUCLEOTIDE SEQUENCE</scope>
    <source>
        <strain evidence="12">AD-1</strain>
    </source>
</reference>
<proteinExistence type="inferred from homology"/>
<dbReference type="InterPro" id="IPR035684">
    <property type="entry name" value="ArgRS_core"/>
</dbReference>
<evidence type="ECO:0000256" key="1">
    <source>
        <dbReference type="ARBA" id="ARBA00005594"/>
    </source>
</evidence>
<dbReference type="PROSITE" id="PS00178">
    <property type="entry name" value="AA_TRNA_LIGASE_I"/>
    <property type="match status" value="1"/>
</dbReference>
<evidence type="ECO:0000256" key="9">
    <source>
        <dbReference type="RuleBase" id="RU363038"/>
    </source>
</evidence>
<dbReference type="Pfam" id="PF03485">
    <property type="entry name" value="Arg_tRNA_synt_N"/>
    <property type="match status" value="1"/>
</dbReference>
<evidence type="ECO:0000256" key="6">
    <source>
        <dbReference type="ARBA" id="ARBA00023146"/>
    </source>
</evidence>
<dbReference type="HAMAP" id="MF_00123">
    <property type="entry name" value="Arg_tRNA_synth"/>
    <property type="match status" value="1"/>
</dbReference>
<keyword evidence="13" id="KW-1185">Reference proteome</keyword>
<dbReference type="InterPro" id="IPR036695">
    <property type="entry name" value="Arg-tRNA-synth_N_sf"/>
</dbReference>
<evidence type="ECO:0000256" key="4">
    <source>
        <dbReference type="ARBA" id="ARBA00022840"/>
    </source>
</evidence>
<dbReference type="RefSeq" id="WP_247993254.1">
    <property type="nucleotide sequence ID" value="NZ_CP096019.1"/>
</dbReference>
<dbReference type="Proteomes" id="UP000831768">
    <property type="component" value="Chromosome"/>
</dbReference>
<dbReference type="GO" id="GO:0005524">
    <property type="term" value="F:ATP binding"/>
    <property type="evidence" value="ECO:0007669"/>
    <property type="project" value="UniProtKB-UniRule"/>
</dbReference>
<feature type="domain" description="DALR anticodon binding" evidence="10">
    <location>
        <begin position="493"/>
        <end position="607"/>
    </location>
</feature>
<name>A0A8U0A3N1_9EURY</name>
<dbReference type="PRINTS" id="PR01038">
    <property type="entry name" value="TRNASYNTHARG"/>
</dbReference>
<evidence type="ECO:0000256" key="2">
    <source>
        <dbReference type="ARBA" id="ARBA00022598"/>
    </source>
</evidence>
<evidence type="ECO:0000256" key="3">
    <source>
        <dbReference type="ARBA" id="ARBA00022741"/>
    </source>
</evidence>
<evidence type="ECO:0000313" key="13">
    <source>
        <dbReference type="Proteomes" id="UP000831768"/>
    </source>
</evidence>
<dbReference type="NCBIfam" id="TIGR00456">
    <property type="entry name" value="argS"/>
    <property type="match status" value="1"/>
</dbReference>
<dbReference type="InterPro" id="IPR001412">
    <property type="entry name" value="aa-tRNA-synth_I_CS"/>
</dbReference>
<dbReference type="Gene3D" id="3.30.1360.70">
    <property type="entry name" value="Arginyl tRNA synthetase N-terminal domain"/>
    <property type="match status" value="1"/>
</dbReference>
<comment type="similarity">
    <text evidence="1 8 9">Belongs to the class-I aminoacyl-tRNA synthetase family.</text>
</comment>
<sequence>MLQVLRDHIIEDMTAILEEWECAEVATTDPVEINEYTDEEKGLLATPVAFQLASELGRPPADIASDLAEAFRDRGPIEGIDTIETAGGYINFHIDEAFTTRTLEQILEEGSDYGVVEDTVESALFEFSSPNIAKPMHIGHLRNTVLGDVLGNVLAARGYDIVRDNHIGDWGVQFGHLLYEFEQADDTDRFEEKPIDYLLELYQRYGRQEAKLEEAGREDDVEQLRDTGREYFAALESGDAELRALWERFSEASRNRFDATYDRLDVDFDTWHGESFYVTESWTSQIREAAIDDGIAVETEDGAYVIPIYDDDLADVEDPTQADVRVAADPADSDDYETFVITKRDGTTTYGTRDLATIAYRIEQGYDELLYVVGSEQREYFQQLFAAARKLGYTDVRFTHVDYGLIDLPEGSMSTRAGRLITAEDVLDQVRENARSVVEENDPTLADETASEIAAGVALGTVRFENIAKRRTKNTTFDTEQATSLEGDTGPYVQYAATRGLNILLEADEIPAPSAVADQPFNEFDHQLAVELARYPLVLERCEERYDPAPLAQYLLDLARTFNKLYHENRVLDASQARDRRLVLVAATVEVFETAFEITGIPMLRKM</sequence>
<dbReference type="SUPFAM" id="SSF52374">
    <property type="entry name" value="Nucleotidylyl transferase"/>
    <property type="match status" value="1"/>
</dbReference>
<keyword evidence="8" id="KW-0963">Cytoplasm</keyword>
<feature type="short sequence motif" description="'HIGH' region" evidence="8">
    <location>
        <begin position="130"/>
        <end position="140"/>
    </location>
</feature>
<organism evidence="12 13">
    <name type="scientific">Halocatena salina</name>
    <dbReference type="NCBI Taxonomy" id="2934340"/>
    <lineage>
        <taxon>Archaea</taxon>
        <taxon>Methanobacteriati</taxon>
        <taxon>Methanobacteriota</taxon>
        <taxon>Stenosarchaea group</taxon>
        <taxon>Halobacteria</taxon>
        <taxon>Halobacteriales</taxon>
        <taxon>Natronomonadaceae</taxon>
        <taxon>Halocatena</taxon>
    </lineage>
</organism>
<dbReference type="SUPFAM" id="SSF55190">
    <property type="entry name" value="Arginyl-tRNA synthetase (ArgRS), N-terminal 'additional' domain"/>
    <property type="match status" value="1"/>
</dbReference>
<dbReference type="CDD" id="cd00671">
    <property type="entry name" value="ArgRS_core"/>
    <property type="match status" value="1"/>
</dbReference>
<dbReference type="EC" id="6.1.1.19" evidence="8"/>
<gene>
    <name evidence="8 12" type="primary">argS</name>
    <name evidence="12" type="ORF">MW046_11540</name>
</gene>
<dbReference type="InterPro" id="IPR005148">
    <property type="entry name" value="Arg-tRNA-synth_N"/>
</dbReference>
<dbReference type="InterPro" id="IPR001278">
    <property type="entry name" value="Arg-tRNA-ligase"/>
</dbReference>
<dbReference type="EMBL" id="CP096019">
    <property type="protein sequence ID" value="UPM42583.1"/>
    <property type="molecule type" value="Genomic_DNA"/>
</dbReference>
<dbReference type="SMART" id="SM01016">
    <property type="entry name" value="Arg_tRNA_synt_N"/>
    <property type="match status" value="1"/>
</dbReference>
<dbReference type="SMART" id="SM00836">
    <property type="entry name" value="DALR_1"/>
    <property type="match status" value="1"/>
</dbReference>
<dbReference type="InterPro" id="IPR008909">
    <property type="entry name" value="DALR_anticod-bd"/>
</dbReference>
<dbReference type="PANTHER" id="PTHR11956:SF5">
    <property type="entry name" value="ARGININE--TRNA LIGASE, CYTOPLASMIC"/>
    <property type="match status" value="1"/>
</dbReference>
<dbReference type="KEGG" id="haad:MW046_11540"/>
<evidence type="ECO:0000259" key="10">
    <source>
        <dbReference type="SMART" id="SM00836"/>
    </source>
</evidence>
<keyword evidence="6 8" id="KW-0030">Aminoacyl-tRNA synthetase</keyword>
<keyword evidence="3 8" id="KW-0547">Nucleotide-binding</keyword>
<dbReference type="AlphaFoldDB" id="A0A8U0A3N1"/>
<comment type="catalytic activity">
    <reaction evidence="7 8">
        <text>tRNA(Arg) + L-arginine + ATP = L-arginyl-tRNA(Arg) + AMP + diphosphate</text>
        <dbReference type="Rhea" id="RHEA:20301"/>
        <dbReference type="Rhea" id="RHEA-COMP:9658"/>
        <dbReference type="Rhea" id="RHEA-COMP:9673"/>
        <dbReference type="ChEBI" id="CHEBI:30616"/>
        <dbReference type="ChEBI" id="CHEBI:32682"/>
        <dbReference type="ChEBI" id="CHEBI:33019"/>
        <dbReference type="ChEBI" id="CHEBI:78442"/>
        <dbReference type="ChEBI" id="CHEBI:78513"/>
        <dbReference type="ChEBI" id="CHEBI:456215"/>
        <dbReference type="EC" id="6.1.1.19"/>
    </reaction>
</comment>